<dbReference type="RefSeq" id="WP_346823503.1">
    <property type="nucleotide sequence ID" value="NZ_JBDKWZ010000016.1"/>
</dbReference>
<dbReference type="Pfam" id="PF00072">
    <property type="entry name" value="Response_reg"/>
    <property type="match status" value="1"/>
</dbReference>
<dbReference type="Gene3D" id="3.40.50.2300">
    <property type="match status" value="1"/>
</dbReference>
<dbReference type="EMBL" id="JBDKWZ010000016">
    <property type="protein sequence ID" value="MEN7550721.1"/>
    <property type="molecule type" value="Genomic_DNA"/>
</dbReference>
<sequence>MTLLNNKHRILLVDDDESICYVLQSFLGKHFQVDVAHDGLHAMHILSEKKLPDLIISDIVMPNMNGVGFIEMLSKSGIYRDIPVIILSGYEGEIPDTWQNANVAKHFKKPFDPQDVLKASKEVLNNACTTK</sequence>
<protein>
    <submittedName>
        <fullName evidence="4">Response regulator</fullName>
    </submittedName>
</protein>
<feature type="domain" description="Response regulatory" evidence="3">
    <location>
        <begin position="9"/>
        <end position="124"/>
    </location>
</feature>
<comment type="caution">
    <text evidence="4">The sequence shown here is derived from an EMBL/GenBank/DDBJ whole genome shotgun (WGS) entry which is preliminary data.</text>
</comment>
<dbReference type="InterPro" id="IPR001789">
    <property type="entry name" value="Sig_transdc_resp-reg_receiver"/>
</dbReference>
<keyword evidence="5" id="KW-1185">Reference proteome</keyword>
<dbReference type="Proteomes" id="UP001403385">
    <property type="component" value="Unassembled WGS sequence"/>
</dbReference>
<dbReference type="PANTHER" id="PTHR44591">
    <property type="entry name" value="STRESS RESPONSE REGULATOR PROTEIN 1"/>
    <property type="match status" value="1"/>
</dbReference>
<accession>A0AAW9SIS4</accession>
<organism evidence="4 5">
    <name type="scientific">Rapidithrix thailandica</name>
    <dbReference type="NCBI Taxonomy" id="413964"/>
    <lineage>
        <taxon>Bacteria</taxon>
        <taxon>Pseudomonadati</taxon>
        <taxon>Bacteroidota</taxon>
        <taxon>Cytophagia</taxon>
        <taxon>Cytophagales</taxon>
        <taxon>Flammeovirgaceae</taxon>
        <taxon>Rapidithrix</taxon>
    </lineage>
</organism>
<dbReference type="InterPro" id="IPR011006">
    <property type="entry name" value="CheY-like_superfamily"/>
</dbReference>
<evidence type="ECO:0000256" key="1">
    <source>
        <dbReference type="ARBA" id="ARBA00022553"/>
    </source>
</evidence>
<feature type="modified residue" description="4-aspartylphosphate" evidence="2">
    <location>
        <position position="58"/>
    </location>
</feature>
<dbReference type="AlphaFoldDB" id="A0AAW9SIS4"/>
<reference evidence="4 5" key="1">
    <citation type="submission" date="2024-04" db="EMBL/GenBank/DDBJ databases">
        <title>Novel genus in family Flammeovirgaceae.</title>
        <authorList>
            <person name="Nguyen T.H."/>
            <person name="Vuong T.Q."/>
            <person name="Le H."/>
            <person name="Kim S.-G."/>
        </authorList>
    </citation>
    <scope>NUCLEOTIDE SEQUENCE [LARGE SCALE GENOMIC DNA]</scope>
    <source>
        <strain evidence="4 5">JCM 23209</strain>
    </source>
</reference>
<gene>
    <name evidence="4" type="ORF">AAG747_22565</name>
</gene>
<proteinExistence type="predicted"/>
<dbReference type="GO" id="GO:0000160">
    <property type="term" value="P:phosphorelay signal transduction system"/>
    <property type="evidence" value="ECO:0007669"/>
    <property type="project" value="InterPro"/>
</dbReference>
<dbReference type="PANTHER" id="PTHR44591:SF3">
    <property type="entry name" value="RESPONSE REGULATORY DOMAIN-CONTAINING PROTEIN"/>
    <property type="match status" value="1"/>
</dbReference>
<dbReference type="SMART" id="SM00448">
    <property type="entry name" value="REC"/>
    <property type="match status" value="1"/>
</dbReference>
<evidence type="ECO:0000313" key="4">
    <source>
        <dbReference type="EMBL" id="MEN7550721.1"/>
    </source>
</evidence>
<evidence type="ECO:0000313" key="5">
    <source>
        <dbReference type="Proteomes" id="UP001403385"/>
    </source>
</evidence>
<evidence type="ECO:0000259" key="3">
    <source>
        <dbReference type="PROSITE" id="PS50110"/>
    </source>
</evidence>
<dbReference type="PROSITE" id="PS50110">
    <property type="entry name" value="RESPONSE_REGULATORY"/>
    <property type="match status" value="1"/>
</dbReference>
<dbReference type="SUPFAM" id="SSF52172">
    <property type="entry name" value="CheY-like"/>
    <property type="match status" value="1"/>
</dbReference>
<name>A0AAW9SIS4_9BACT</name>
<keyword evidence="1 2" id="KW-0597">Phosphoprotein</keyword>
<evidence type="ECO:0000256" key="2">
    <source>
        <dbReference type="PROSITE-ProRule" id="PRU00169"/>
    </source>
</evidence>
<dbReference type="InterPro" id="IPR050595">
    <property type="entry name" value="Bact_response_regulator"/>
</dbReference>